<dbReference type="Gene3D" id="3.30.1490.190">
    <property type="match status" value="1"/>
</dbReference>
<keyword evidence="3 7" id="KW-0862">Zinc</keyword>
<dbReference type="PANTHER" id="PTHR33202:SF8">
    <property type="entry name" value="PEROXIDE-RESPONSIVE REPRESSOR PERR"/>
    <property type="match status" value="1"/>
</dbReference>
<evidence type="ECO:0000256" key="3">
    <source>
        <dbReference type="ARBA" id="ARBA00022833"/>
    </source>
</evidence>
<dbReference type="InterPro" id="IPR036388">
    <property type="entry name" value="WH-like_DNA-bd_sf"/>
</dbReference>
<dbReference type="AlphaFoldDB" id="A0A8J6URR2"/>
<keyword evidence="4" id="KW-0805">Transcription regulation</keyword>
<feature type="binding site" evidence="7">
    <location>
        <position position="131"/>
    </location>
    <ligand>
        <name>Zn(2+)</name>
        <dbReference type="ChEBI" id="CHEBI:29105"/>
    </ligand>
</feature>
<evidence type="ECO:0000256" key="6">
    <source>
        <dbReference type="ARBA" id="ARBA00023163"/>
    </source>
</evidence>
<sequence>MDIFQASCRRRNLRLTPQRLEIFKELAQATDHPSAEQLYLRLHDKMPTLSLDTIYRTLSTFVQHGLVHRVETVESQARFEVAHTRHHHLICGRCKKIMDFDWDPIDQLDLPPEVQQWGEVYSKNVVIYGVCKECLS</sequence>
<evidence type="ECO:0000256" key="2">
    <source>
        <dbReference type="ARBA" id="ARBA00022491"/>
    </source>
</evidence>
<dbReference type="Gene3D" id="1.10.10.10">
    <property type="entry name" value="Winged helix-like DNA-binding domain superfamily/Winged helix DNA-binding domain"/>
    <property type="match status" value="1"/>
</dbReference>
<dbReference type="GO" id="GO:0000976">
    <property type="term" value="F:transcription cis-regulatory region binding"/>
    <property type="evidence" value="ECO:0007669"/>
    <property type="project" value="TreeGrafter"/>
</dbReference>
<keyword evidence="9" id="KW-1185">Reference proteome</keyword>
<dbReference type="GO" id="GO:1900376">
    <property type="term" value="P:regulation of secondary metabolite biosynthetic process"/>
    <property type="evidence" value="ECO:0007669"/>
    <property type="project" value="TreeGrafter"/>
</dbReference>
<keyword evidence="6" id="KW-0804">Transcription</keyword>
<dbReference type="Proteomes" id="UP000632828">
    <property type="component" value="Unassembled WGS sequence"/>
</dbReference>
<evidence type="ECO:0000256" key="5">
    <source>
        <dbReference type="ARBA" id="ARBA00023125"/>
    </source>
</evidence>
<reference evidence="8" key="1">
    <citation type="submission" date="2020-09" db="EMBL/GenBank/DDBJ databases">
        <title>Pelobacter alkaliphilus sp. nov., a novel anaerobic arsenate-reducing bacterium from terrestrial mud volcano.</title>
        <authorList>
            <person name="Khomyakova M.A."/>
            <person name="Merkel A.Y."/>
            <person name="Slobodkin A.I."/>
        </authorList>
    </citation>
    <scope>NUCLEOTIDE SEQUENCE</scope>
    <source>
        <strain evidence="8">M08fum</strain>
    </source>
</reference>
<dbReference type="GO" id="GO:0045892">
    <property type="term" value="P:negative regulation of DNA-templated transcription"/>
    <property type="evidence" value="ECO:0007669"/>
    <property type="project" value="TreeGrafter"/>
</dbReference>
<dbReference type="GO" id="GO:0003700">
    <property type="term" value="F:DNA-binding transcription factor activity"/>
    <property type="evidence" value="ECO:0007669"/>
    <property type="project" value="InterPro"/>
</dbReference>
<accession>A0A8J6URR2</accession>
<comment type="caution">
    <text evidence="8">The sequence shown here is derived from an EMBL/GenBank/DDBJ whole genome shotgun (WGS) entry which is preliminary data.</text>
</comment>
<organism evidence="8 9">
    <name type="scientific">Pelovirga terrestris</name>
    <dbReference type="NCBI Taxonomy" id="2771352"/>
    <lineage>
        <taxon>Bacteria</taxon>
        <taxon>Pseudomonadati</taxon>
        <taxon>Thermodesulfobacteriota</taxon>
        <taxon>Desulfuromonadia</taxon>
        <taxon>Geobacterales</taxon>
        <taxon>Geobacteraceae</taxon>
        <taxon>Pelovirga</taxon>
    </lineage>
</organism>
<comment type="similarity">
    <text evidence="1">Belongs to the Fur family.</text>
</comment>
<feature type="binding site" evidence="7">
    <location>
        <position position="91"/>
    </location>
    <ligand>
        <name>Zn(2+)</name>
        <dbReference type="ChEBI" id="CHEBI:29105"/>
    </ligand>
</feature>
<dbReference type="EMBL" id="JACWUN010000021">
    <property type="protein sequence ID" value="MBD1401776.1"/>
    <property type="molecule type" value="Genomic_DNA"/>
</dbReference>
<dbReference type="CDD" id="cd07153">
    <property type="entry name" value="Fur_like"/>
    <property type="match status" value="1"/>
</dbReference>
<keyword evidence="2" id="KW-0678">Repressor</keyword>
<dbReference type="InterPro" id="IPR036390">
    <property type="entry name" value="WH_DNA-bd_sf"/>
</dbReference>
<feature type="binding site" evidence="7">
    <location>
        <position position="94"/>
    </location>
    <ligand>
        <name>Zn(2+)</name>
        <dbReference type="ChEBI" id="CHEBI:29105"/>
    </ligand>
</feature>
<gene>
    <name evidence="8" type="ORF">ICT70_14025</name>
</gene>
<evidence type="ECO:0000313" key="9">
    <source>
        <dbReference type="Proteomes" id="UP000632828"/>
    </source>
</evidence>
<evidence type="ECO:0000256" key="1">
    <source>
        <dbReference type="ARBA" id="ARBA00007957"/>
    </source>
</evidence>
<evidence type="ECO:0000256" key="4">
    <source>
        <dbReference type="ARBA" id="ARBA00023015"/>
    </source>
</evidence>
<proteinExistence type="inferred from homology"/>
<dbReference type="Pfam" id="PF01475">
    <property type="entry name" value="FUR"/>
    <property type="match status" value="1"/>
</dbReference>
<evidence type="ECO:0000256" key="7">
    <source>
        <dbReference type="PIRSR" id="PIRSR602481-1"/>
    </source>
</evidence>
<name>A0A8J6URR2_9BACT</name>
<keyword evidence="5" id="KW-0238">DNA-binding</keyword>
<dbReference type="InterPro" id="IPR043135">
    <property type="entry name" value="Fur_C"/>
</dbReference>
<feature type="binding site" evidence="7">
    <location>
        <position position="134"/>
    </location>
    <ligand>
        <name>Zn(2+)</name>
        <dbReference type="ChEBI" id="CHEBI:29105"/>
    </ligand>
</feature>
<dbReference type="GO" id="GO:0008270">
    <property type="term" value="F:zinc ion binding"/>
    <property type="evidence" value="ECO:0007669"/>
    <property type="project" value="TreeGrafter"/>
</dbReference>
<protein>
    <submittedName>
        <fullName evidence="8">Transcriptional repressor</fullName>
    </submittedName>
</protein>
<evidence type="ECO:0000313" key="8">
    <source>
        <dbReference type="EMBL" id="MBD1401776.1"/>
    </source>
</evidence>
<dbReference type="SUPFAM" id="SSF46785">
    <property type="entry name" value="Winged helix' DNA-binding domain"/>
    <property type="match status" value="1"/>
</dbReference>
<comment type="cofactor">
    <cofactor evidence="7">
        <name>Zn(2+)</name>
        <dbReference type="ChEBI" id="CHEBI:29105"/>
    </cofactor>
    <text evidence="7">Binds 1 zinc ion per subunit.</text>
</comment>
<keyword evidence="7" id="KW-0479">Metal-binding</keyword>
<dbReference type="InterPro" id="IPR002481">
    <property type="entry name" value="FUR"/>
</dbReference>
<dbReference type="PANTHER" id="PTHR33202">
    <property type="entry name" value="ZINC UPTAKE REGULATION PROTEIN"/>
    <property type="match status" value="1"/>
</dbReference>